<feature type="compositionally biased region" description="Low complexity" evidence="5">
    <location>
        <begin position="123"/>
        <end position="137"/>
    </location>
</feature>
<keyword evidence="4" id="KW-0547">Nucleotide-binding</keyword>
<dbReference type="Pfam" id="PF23598">
    <property type="entry name" value="LRR_14"/>
    <property type="match status" value="2"/>
</dbReference>
<sequence>MKKVERSASNLSKKLERSGSNLSRSGSNLSGKSSGQQSAKSVKFEFEDKGTKMPGKTPSPTPRGKSKTPSPNRKSASPKNSPTATLNRKSPAPKSPSPGRKKSGREKSPSPSRPSGSAKGKRPGSSSTKSPSGESAPPSATKRKNVQIKTPELTERGLKIVDYSGQGMTVIPASLLSTKDVGVLILASNNLRSLPLEVRRMKSLIKLDISRNGIRCTHPGDFSGLPQELEVLTDLEELKISECNLPYVPPAIWCLKQLKVLDLSRNKINILPPEVGNLVELRRLNLQQTNITSLPPEIAYCQELEEILLWGNSIETLPDTLPEMPKLRMLALNYRSFCGVVDPYMENLLKKRQINSEHIPVVVFELPALEVLDLESTKLNNLPDVFNIRLREFYLCRNFLQTIPTTIYNLRYLQVLDMSFNLLMTLPEDIGRLHSLKVLRLNNNSFERVPPTIGHLENLIELNIAKNRVRRLPPEIRGLTELRSLIAEHNDLQSLPDEICELTNLETLDVTNNAIRYLPIKLYKLVNLKEAHGFRKLTKHGLWLYRNPLEQPPPEVWRTEKPENIYRYLKKLLIIKMENLQRQKILVLGNSQAGKTSLVRVLAQGKSSLTKAMLDRTRLLEQTPCRTENNVAFMLNDFGGDEAYQLMHHLFLDRKALAMIVYDANTFREEDYHHVIGRWLQMLTAYTPGIVVKLVGTKSDLLEHEEGEEVPNHSDVVCQLVKRHLQDYRRQHQGELEAIQDDLAKLEGQELSDAQEAVKQMLNTRKDRLNNILACPLRILPKVCSVSATDSLEGIRELVNDLEHLAIDRSLFPHAQRKVPQHWHRMKSTLKLQQGYYLLWDHVEQTAALFGIKEDELKECVQYYCDTGEVLWYDIPGLDEILFHRPRILVDLLSCLYRHDIEEFLHYPENRVFYSKGRLAEEGFNVMRDLFLKFGQISRPLLNCLWFHKKMSQDTITDLLELLPLLDLCYTIPEPDILTVPLCERPLMVLPFYNKDEDLTPLAAEWPETAAPGEKTLKVVYHFPVVFPFGVFQKVSAAIQDMVMTRMDWRDVIYATTETEKVLLWKNLSKDAADQAGTLMLAVRGTDFSLVQDLMQDLMEQVTELFKRFPGLYYKVDVQGSSLDSFLKVM</sequence>
<dbReference type="InterPro" id="IPR001611">
    <property type="entry name" value="Leu-rich_rpt"/>
</dbReference>
<dbReference type="Proteomes" id="UP001374579">
    <property type="component" value="Unassembled WGS sequence"/>
</dbReference>
<dbReference type="AlphaFoldDB" id="A0AAN9B465"/>
<reference evidence="7 8" key="1">
    <citation type="submission" date="2024-02" db="EMBL/GenBank/DDBJ databases">
        <title>Chromosome-scale genome assembly of the rough periwinkle Littorina saxatilis.</title>
        <authorList>
            <person name="De Jode A."/>
            <person name="Faria R."/>
            <person name="Formenti G."/>
            <person name="Sims Y."/>
            <person name="Smith T.P."/>
            <person name="Tracey A."/>
            <person name="Wood J.M.D."/>
            <person name="Zagrodzka Z.B."/>
            <person name="Johannesson K."/>
            <person name="Butlin R.K."/>
            <person name="Leder E.H."/>
        </authorList>
    </citation>
    <scope>NUCLEOTIDE SEQUENCE [LARGE SCALE GENOMIC DNA]</scope>
    <source>
        <strain evidence="7">Snail1</strain>
        <tissue evidence="7">Muscle</tissue>
    </source>
</reference>
<evidence type="ECO:0000256" key="2">
    <source>
        <dbReference type="ARBA" id="ARBA00022729"/>
    </source>
</evidence>
<dbReference type="GO" id="GO:0000166">
    <property type="term" value="F:nucleotide binding"/>
    <property type="evidence" value="ECO:0007669"/>
    <property type="project" value="UniProtKB-KW"/>
</dbReference>
<feature type="compositionally biased region" description="Polar residues" evidence="5">
    <location>
        <begin position="67"/>
        <end position="88"/>
    </location>
</feature>
<dbReference type="PANTHER" id="PTHR48060:SF21">
    <property type="entry name" value="L DOMAIN-LIKE PROTEIN"/>
    <property type="match status" value="1"/>
</dbReference>
<name>A0AAN9B465_9CAEN</name>
<dbReference type="Gene3D" id="3.80.10.10">
    <property type="entry name" value="Ribonuclease Inhibitor"/>
    <property type="match status" value="3"/>
</dbReference>
<proteinExistence type="predicted"/>
<dbReference type="InterPro" id="IPR003591">
    <property type="entry name" value="Leu-rich_rpt_typical-subtyp"/>
</dbReference>
<evidence type="ECO:0000256" key="3">
    <source>
        <dbReference type="ARBA" id="ARBA00022737"/>
    </source>
</evidence>
<dbReference type="InterPro" id="IPR020859">
    <property type="entry name" value="ROC"/>
</dbReference>
<protein>
    <recommendedName>
        <fullName evidence="6">Roc domain-containing protein</fullName>
    </recommendedName>
</protein>
<dbReference type="EMBL" id="JBAMIC010000012">
    <property type="protein sequence ID" value="KAK7098966.1"/>
    <property type="molecule type" value="Genomic_DNA"/>
</dbReference>
<dbReference type="Pfam" id="PF08477">
    <property type="entry name" value="Roc"/>
    <property type="match status" value="1"/>
</dbReference>
<evidence type="ECO:0000313" key="7">
    <source>
        <dbReference type="EMBL" id="KAK7098966.1"/>
    </source>
</evidence>
<dbReference type="SUPFAM" id="SSF52540">
    <property type="entry name" value="P-loop containing nucleoside triphosphate hydrolases"/>
    <property type="match status" value="1"/>
</dbReference>
<dbReference type="PROSITE" id="PS51424">
    <property type="entry name" value="ROC"/>
    <property type="match status" value="1"/>
</dbReference>
<evidence type="ECO:0000259" key="6">
    <source>
        <dbReference type="PROSITE" id="PS51424"/>
    </source>
</evidence>
<dbReference type="InterPro" id="IPR032675">
    <property type="entry name" value="LRR_dom_sf"/>
</dbReference>
<feature type="compositionally biased region" description="Low complexity" evidence="5">
    <location>
        <begin position="18"/>
        <end position="41"/>
    </location>
</feature>
<evidence type="ECO:0000256" key="5">
    <source>
        <dbReference type="SAM" id="MobiDB-lite"/>
    </source>
</evidence>
<accession>A0AAN9B465</accession>
<dbReference type="SMART" id="SM00369">
    <property type="entry name" value="LRR_TYP"/>
    <property type="match status" value="11"/>
</dbReference>
<dbReference type="InterPro" id="IPR053211">
    <property type="entry name" value="DNA_repair-toleration"/>
</dbReference>
<evidence type="ECO:0000313" key="8">
    <source>
        <dbReference type="Proteomes" id="UP001374579"/>
    </source>
</evidence>
<dbReference type="SUPFAM" id="SSF52058">
    <property type="entry name" value="L domain-like"/>
    <property type="match status" value="1"/>
</dbReference>
<gene>
    <name evidence="7" type="ORF">V1264_003174</name>
</gene>
<dbReference type="InterPro" id="IPR027417">
    <property type="entry name" value="P-loop_NTPase"/>
</dbReference>
<dbReference type="GO" id="GO:0009966">
    <property type="term" value="P:regulation of signal transduction"/>
    <property type="evidence" value="ECO:0007669"/>
    <property type="project" value="UniProtKB-ARBA"/>
</dbReference>
<evidence type="ECO:0000256" key="1">
    <source>
        <dbReference type="ARBA" id="ARBA00022614"/>
    </source>
</evidence>
<dbReference type="PANTHER" id="PTHR48060">
    <property type="entry name" value="DNA DAMAGE-REPAIR/TOLERATION PROTEIN DRT100"/>
    <property type="match status" value="1"/>
</dbReference>
<comment type="caution">
    <text evidence="7">The sequence shown here is derived from an EMBL/GenBank/DDBJ whole genome shotgun (WGS) entry which is preliminary data.</text>
</comment>
<dbReference type="PROSITE" id="PS51450">
    <property type="entry name" value="LRR"/>
    <property type="match status" value="1"/>
</dbReference>
<feature type="domain" description="Roc" evidence="6">
    <location>
        <begin position="576"/>
        <end position="768"/>
    </location>
</feature>
<keyword evidence="8" id="KW-1185">Reference proteome</keyword>
<keyword evidence="1" id="KW-0433">Leucine-rich repeat</keyword>
<dbReference type="InterPro" id="IPR055414">
    <property type="entry name" value="LRR_R13L4/SHOC2-like"/>
</dbReference>
<evidence type="ECO:0000256" key="4">
    <source>
        <dbReference type="ARBA" id="ARBA00022741"/>
    </source>
</evidence>
<keyword evidence="2" id="KW-0732">Signal</keyword>
<keyword evidence="3" id="KW-0677">Repeat</keyword>
<dbReference type="Gene3D" id="3.40.50.300">
    <property type="entry name" value="P-loop containing nucleotide triphosphate hydrolases"/>
    <property type="match status" value="1"/>
</dbReference>
<organism evidence="7 8">
    <name type="scientific">Littorina saxatilis</name>
    <dbReference type="NCBI Taxonomy" id="31220"/>
    <lineage>
        <taxon>Eukaryota</taxon>
        <taxon>Metazoa</taxon>
        <taxon>Spiralia</taxon>
        <taxon>Lophotrochozoa</taxon>
        <taxon>Mollusca</taxon>
        <taxon>Gastropoda</taxon>
        <taxon>Caenogastropoda</taxon>
        <taxon>Littorinimorpha</taxon>
        <taxon>Littorinoidea</taxon>
        <taxon>Littorinidae</taxon>
        <taxon>Littorina</taxon>
    </lineage>
</organism>
<feature type="region of interest" description="Disordered" evidence="5">
    <location>
        <begin position="1"/>
        <end position="151"/>
    </location>
</feature>
<feature type="compositionally biased region" description="Basic and acidic residues" evidence="5">
    <location>
        <begin position="42"/>
        <end position="51"/>
    </location>
</feature>